<gene>
    <name evidence="11" type="ORF">EWB00_003349</name>
</gene>
<dbReference type="EC" id="3.4.24.-" evidence="10"/>
<dbReference type="GO" id="GO:0046872">
    <property type="term" value="F:metal ion binding"/>
    <property type="evidence" value="ECO:0007669"/>
    <property type="project" value="UniProtKB-KW"/>
</dbReference>
<dbReference type="GO" id="GO:0007155">
    <property type="term" value="P:cell adhesion"/>
    <property type="evidence" value="ECO:0007669"/>
    <property type="project" value="InterPro"/>
</dbReference>
<dbReference type="EMBL" id="SKCS01000207">
    <property type="protein sequence ID" value="TNN12862.1"/>
    <property type="molecule type" value="Genomic_DNA"/>
</dbReference>
<organism evidence="11 12">
    <name type="scientific">Schistosoma japonicum</name>
    <name type="common">Blood fluke</name>
    <dbReference type="NCBI Taxonomy" id="6182"/>
    <lineage>
        <taxon>Eukaryota</taxon>
        <taxon>Metazoa</taxon>
        <taxon>Spiralia</taxon>
        <taxon>Lophotrochozoa</taxon>
        <taxon>Platyhelminthes</taxon>
        <taxon>Trematoda</taxon>
        <taxon>Digenea</taxon>
        <taxon>Strigeidida</taxon>
        <taxon>Schistosomatoidea</taxon>
        <taxon>Schistosomatidae</taxon>
        <taxon>Schistosoma</taxon>
    </lineage>
</organism>
<dbReference type="GO" id="GO:0006508">
    <property type="term" value="P:proteolysis"/>
    <property type="evidence" value="ECO:0007669"/>
    <property type="project" value="UniProtKB-KW"/>
</dbReference>
<evidence type="ECO:0000256" key="6">
    <source>
        <dbReference type="ARBA" id="ARBA00023049"/>
    </source>
</evidence>
<dbReference type="Gene3D" id="2.10.55.10">
    <property type="entry name" value="Leishmanolysin domain 3"/>
    <property type="match status" value="1"/>
</dbReference>
<reference evidence="11 12" key="1">
    <citation type="submission" date="2019-03" db="EMBL/GenBank/DDBJ databases">
        <title>An improved genome assembly of the fluke Schistosoma japonicum.</title>
        <authorList>
            <person name="Hu W."/>
            <person name="Luo F."/>
            <person name="Yin M."/>
            <person name="Mo X."/>
            <person name="Sun C."/>
            <person name="Wu Q."/>
            <person name="Zhu B."/>
            <person name="Xiang M."/>
            <person name="Wang J."/>
            <person name="Wang Y."/>
            <person name="Zhang T."/>
            <person name="Xu B."/>
            <person name="Zheng H."/>
            <person name="Feng Z."/>
        </authorList>
    </citation>
    <scope>NUCLEOTIDE SEQUENCE [LARGE SCALE GENOMIC DNA]</scope>
    <source>
        <strain evidence="11">HuSjv2</strain>
        <tissue evidence="11">Worms</tissue>
    </source>
</reference>
<evidence type="ECO:0000256" key="1">
    <source>
        <dbReference type="ARBA" id="ARBA00005860"/>
    </source>
</evidence>
<evidence type="ECO:0000256" key="8">
    <source>
        <dbReference type="PIRSR" id="PIRSR601577-1"/>
    </source>
</evidence>
<evidence type="ECO:0000256" key="5">
    <source>
        <dbReference type="ARBA" id="ARBA00022833"/>
    </source>
</evidence>
<dbReference type="GO" id="GO:0005737">
    <property type="term" value="C:cytoplasm"/>
    <property type="evidence" value="ECO:0007669"/>
    <property type="project" value="TreeGrafter"/>
</dbReference>
<feature type="non-terminal residue" evidence="11">
    <location>
        <position position="1"/>
    </location>
</feature>
<evidence type="ECO:0000256" key="2">
    <source>
        <dbReference type="ARBA" id="ARBA00022670"/>
    </source>
</evidence>
<sequence>ACYQRKYAINTPIYSEGVGLAQNELLIIVSNKPFIGEINYCLFGDELLKADDQGLLEITKHEIGHILGFHSTVYYALPDLDLGFRLSQNNSRPVQDITLRWLSAKGTFNISKTIIRLPNMLEEARNHFKCNELQGIELIDSHFSHRIMGNELMTPWKSAIQHVSRITLAYFKDTGMYDVNYSMANRFTYGKGLGCDFVMKSCYEYIRNRQSRGQDIKPFCNKRDQIKCLNSERAFGRCLIYKTDNELPLENQYMDSLFNVPSNETQYTGGPPAYDYCPIIETYRLEENRTSSCTSNISLKRDLTTNLFLEDLGRNSTCFEHTRMKYVNYSPTRSDSRTASCHKFDCSEGFLWIIINEERYKCPIKGGVIEIAVELENASVFTNMTCPKCKEICEKTKCQSLG</sequence>
<dbReference type="Pfam" id="PF01457">
    <property type="entry name" value="Peptidase_M8"/>
    <property type="match status" value="1"/>
</dbReference>
<comment type="cofactor">
    <cofactor evidence="9 10">
        <name>Zn(2+)</name>
        <dbReference type="ChEBI" id="CHEBI:29105"/>
    </cofactor>
    <text evidence="9 10">Binds 1 zinc ion per subunit.</text>
</comment>
<comment type="similarity">
    <text evidence="1 10">Belongs to the peptidase M8 family.</text>
</comment>
<protein>
    <recommendedName>
        <fullName evidence="7 10">Leishmanolysin-like peptidase</fullName>
        <ecNumber evidence="10">3.4.24.-</ecNumber>
    </recommendedName>
</protein>
<keyword evidence="12" id="KW-1185">Reference proteome</keyword>
<dbReference type="Proteomes" id="UP000311919">
    <property type="component" value="Unassembled WGS sequence"/>
</dbReference>
<name>A0A4Z2D8M5_SCHJA</name>
<accession>A0A4Z2D8M5</accession>
<dbReference type="PANTHER" id="PTHR10942">
    <property type="entry name" value="LEISHMANOLYSIN-LIKE PEPTIDASE"/>
    <property type="match status" value="1"/>
</dbReference>
<dbReference type="OrthoDB" id="527990at2759"/>
<proteinExistence type="inferred from homology"/>
<keyword evidence="4 10" id="KW-0378">Hydrolase</keyword>
<feature type="binding site" evidence="9">
    <location>
        <position position="142"/>
    </location>
    <ligand>
        <name>Zn(2+)</name>
        <dbReference type="ChEBI" id="CHEBI:29105"/>
        <note>catalytic</note>
    </ligand>
</feature>
<feature type="active site" evidence="8">
    <location>
        <position position="62"/>
    </location>
</feature>
<keyword evidence="2 10" id="KW-0645">Protease</keyword>
<evidence type="ECO:0000256" key="3">
    <source>
        <dbReference type="ARBA" id="ARBA00022723"/>
    </source>
</evidence>
<evidence type="ECO:0000313" key="11">
    <source>
        <dbReference type="EMBL" id="TNN12862.1"/>
    </source>
</evidence>
<evidence type="ECO:0000313" key="12">
    <source>
        <dbReference type="Proteomes" id="UP000311919"/>
    </source>
</evidence>
<comment type="caution">
    <text evidence="11">The sequence shown here is derived from an EMBL/GenBank/DDBJ whole genome shotgun (WGS) entry which is preliminary data.</text>
</comment>
<evidence type="ECO:0000256" key="4">
    <source>
        <dbReference type="ARBA" id="ARBA00022801"/>
    </source>
</evidence>
<dbReference type="GO" id="GO:0004222">
    <property type="term" value="F:metalloendopeptidase activity"/>
    <property type="evidence" value="ECO:0007669"/>
    <property type="project" value="UniProtKB-UniRule"/>
</dbReference>
<dbReference type="AlphaFoldDB" id="A0A4Z2D8M5"/>
<feature type="binding site" evidence="9">
    <location>
        <position position="61"/>
    </location>
    <ligand>
        <name>Zn(2+)</name>
        <dbReference type="ChEBI" id="CHEBI:29105"/>
        <note>catalytic</note>
    </ligand>
</feature>
<dbReference type="PANTHER" id="PTHR10942:SF0">
    <property type="entry name" value="LEISHMANOLYSIN-LIKE PEPTIDASE"/>
    <property type="match status" value="1"/>
</dbReference>
<keyword evidence="5 9" id="KW-0862">Zinc</keyword>
<dbReference type="SUPFAM" id="SSF55486">
    <property type="entry name" value="Metalloproteases ('zincins'), catalytic domain"/>
    <property type="match status" value="1"/>
</dbReference>
<dbReference type="Gene3D" id="3.90.132.10">
    <property type="entry name" value="Leishmanolysin , domain 2"/>
    <property type="match status" value="1"/>
</dbReference>
<evidence type="ECO:0000256" key="7">
    <source>
        <dbReference type="ARBA" id="ARBA00039717"/>
    </source>
</evidence>
<evidence type="ECO:0000256" key="9">
    <source>
        <dbReference type="PIRSR" id="PIRSR601577-2"/>
    </source>
</evidence>
<feature type="binding site" evidence="9">
    <location>
        <position position="65"/>
    </location>
    <ligand>
        <name>Zn(2+)</name>
        <dbReference type="ChEBI" id="CHEBI:29105"/>
        <note>catalytic</note>
    </ligand>
</feature>
<evidence type="ECO:0000256" key="10">
    <source>
        <dbReference type="RuleBase" id="RU366077"/>
    </source>
</evidence>
<dbReference type="GO" id="GO:0016020">
    <property type="term" value="C:membrane"/>
    <property type="evidence" value="ECO:0007669"/>
    <property type="project" value="InterPro"/>
</dbReference>
<dbReference type="InterPro" id="IPR001577">
    <property type="entry name" value="Peptidase_M8"/>
</dbReference>
<keyword evidence="6 9" id="KW-0482">Metalloprotease</keyword>
<keyword evidence="3 9" id="KW-0479">Metal-binding</keyword>